<feature type="compositionally biased region" description="Basic and acidic residues" evidence="1">
    <location>
        <begin position="1"/>
        <end position="12"/>
    </location>
</feature>
<accession>W6Q835</accession>
<dbReference type="AlphaFoldDB" id="W6Q835"/>
<dbReference type="Proteomes" id="UP000030686">
    <property type="component" value="Unassembled WGS sequence"/>
</dbReference>
<proteinExistence type="predicted"/>
<protein>
    <submittedName>
        <fullName evidence="2">Genomic scaffold, ProqFM164S02</fullName>
    </submittedName>
</protein>
<feature type="region of interest" description="Disordered" evidence="1">
    <location>
        <begin position="1"/>
        <end position="35"/>
    </location>
</feature>
<evidence type="ECO:0000313" key="2">
    <source>
        <dbReference type="EMBL" id="CDM32868.1"/>
    </source>
</evidence>
<reference evidence="2" key="1">
    <citation type="journal article" date="2014" name="Nat. Commun.">
        <title>Multiple recent horizontal transfers of a large genomic region in cheese making fungi.</title>
        <authorList>
            <person name="Cheeseman K."/>
            <person name="Ropars J."/>
            <person name="Renault P."/>
            <person name="Dupont J."/>
            <person name="Gouzy J."/>
            <person name="Branca A."/>
            <person name="Abraham A.L."/>
            <person name="Ceppi M."/>
            <person name="Conseiller E."/>
            <person name="Debuchy R."/>
            <person name="Malagnac F."/>
            <person name="Goarin A."/>
            <person name="Silar P."/>
            <person name="Lacoste S."/>
            <person name="Sallet E."/>
            <person name="Bensimon A."/>
            <person name="Giraud T."/>
            <person name="Brygoo Y."/>
        </authorList>
    </citation>
    <scope>NUCLEOTIDE SEQUENCE [LARGE SCALE GENOMIC DNA]</scope>
    <source>
        <strain evidence="2">FM164</strain>
    </source>
</reference>
<organism evidence="2 3">
    <name type="scientific">Penicillium roqueforti (strain FM164)</name>
    <dbReference type="NCBI Taxonomy" id="1365484"/>
    <lineage>
        <taxon>Eukaryota</taxon>
        <taxon>Fungi</taxon>
        <taxon>Dikarya</taxon>
        <taxon>Ascomycota</taxon>
        <taxon>Pezizomycotina</taxon>
        <taxon>Eurotiomycetes</taxon>
        <taxon>Eurotiomycetidae</taxon>
        <taxon>Eurotiales</taxon>
        <taxon>Aspergillaceae</taxon>
        <taxon>Penicillium</taxon>
    </lineage>
</organism>
<name>W6Q835_PENRF</name>
<evidence type="ECO:0000313" key="3">
    <source>
        <dbReference type="Proteomes" id="UP000030686"/>
    </source>
</evidence>
<evidence type="ECO:0000256" key="1">
    <source>
        <dbReference type="SAM" id="MobiDB-lite"/>
    </source>
</evidence>
<sequence length="69" mass="7379">MGLQRPVHEADTRAGSGFQSSPRSAPAKLRDRRDACGLAESRPLIRRRRPAILSANPVISAGLPGCDKS</sequence>
<dbReference type="EMBL" id="HG792016">
    <property type="protein sequence ID" value="CDM32868.1"/>
    <property type="molecule type" value="Genomic_DNA"/>
</dbReference>
<keyword evidence="3" id="KW-1185">Reference proteome</keyword>
<gene>
    <name evidence="2" type="ORF">PROQFM164_S02g003019</name>
</gene>